<sequence length="288" mass="33981">MGVFKKGENWYIDYYVQGRRKREKIGPSKVQAQVVLQKRKVQIAEGKFLDVQGHQKVKFEEMGKLFLENYSKPNKRSWRRDEEIVGHLVDFFKGKNLYEITPLDIEKYKRNRIEEVSPATVNRELSGLRNIYNRAIEWGMAEKNPVKGVKFFREDEGRLRFLEKEEIRRLYDACPAYLKSIVALAVSTGMRKGEILSLKWLDVDFRRRIITILKTKGQKRREIPIGLGISRLLLRRRKYPDSPYIFCREDGRCIGSFRKAFESALKKAGIEDFTFHDLRHTFASHLVM</sequence>
<dbReference type="PANTHER" id="PTHR30349">
    <property type="entry name" value="PHAGE INTEGRASE-RELATED"/>
    <property type="match status" value="1"/>
</dbReference>
<name>A0A523W5C4_UNCAE</name>
<comment type="caution">
    <text evidence="7">The sequence shown here is derived from an EMBL/GenBank/DDBJ whole genome shotgun (WGS) entry which is preliminary data.</text>
</comment>
<evidence type="ECO:0000313" key="7">
    <source>
        <dbReference type="EMBL" id="TET62236.1"/>
    </source>
</evidence>
<evidence type="ECO:0000256" key="2">
    <source>
        <dbReference type="ARBA" id="ARBA00023125"/>
    </source>
</evidence>
<gene>
    <name evidence="7" type="ORF">E3J48_04565</name>
</gene>
<evidence type="ECO:0000256" key="1">
    <source>
        <dbReference type="ARBA" id="ARBA00008857"/>
    </source>
</evidence>
<dbReference type="Gene3D" id="1.10.150.130">
    <property type="match status" value="1"/>
</dbReference>
<proteinExistence type="inferred from homology"/>
<dbReference type="InterPro" id="IPR011010">
    <property type="entry name" value="DNA_brk_join_enz"/>
</dbReference>
<dbReference type="PROSITE" id="PS51898">
    <property type="entry name" value="TYR_RECOMBINASE"/>
    <property type="match status" value="1"/>
</dbReference>
<dbReference type="AlphaFoldDB" id="A0A523W5C4"/>
<keyword evidence="2 4" id="KW-0238">DNA-binding</keyword>
<dbReference type="CDD" id="cd00796">
    <property type="entry name" value="INT_Rci_Hp1_C"/>
    <property type="match status" value="1"/>
</dbReference>
<feature type="domain" description="Core-binding (CB)" evidence="6">
    <location>
        <begin position="57"/>
        <end position="136"/>
    </location>
</feature>
<evidence type="ECO:0000259" key="5">
    <source>
        <dbReference type="PROSITE" id="PS51898"/>
    </source>
</evidence>
<feature type="non-terminal residue" evidence="7">
    <location>
        <position position="288"/>
    </location>
</feature>
<dbReference type="InterPro" id="IPR050090">
    <property type="entry name" value="Tyrosine_recombinase_XerCD"/>
</dbReference>
<dbReference type="InterPro" id="IPR010998">
    <property type="entry name" value="Integrase_recombinase_N"/>
</dbReference>
<reference evidence="7 8" key="1">
    <citation type="submission" date="2019-03" db="EMBL/GenBank/DDBJ databases">
        <title>Metabolic potential of uncultured bacteria and archaea associated with petroleum seepage in deep-sea sediments.</title>
        <authorList>
            <person name="Dong X."/>
            <person name="Hubert C."/>
        </authorList>
    </citation>
    <scope>NUCLEOTIDE SEQUENCE [LARGE SCALE GENOMIC DNA]</scope>
    <source>
        <strain evidence="7">E29_bin52</strain>
    </source>
</reference>
<evidence type="ECO:0000256" key="3">
    <source>
        <dbReference type="ARBA" id="ARBA00023172"/>
    </source>
</evidence>
<evidence type="ECO:0000256" key="4">
    <source>
        <dbReference type="PROSITE-ProRule" id="PRU01248"/>
    </source>
</evidence>
<accession>A0A523W5C4</accession>
<dbReference type="PROSITE" id="PS51900">
    <property type="entry name" value="CB"/>
    <property type="match status" value="1"/>
</dbReference>
<dbReference type="GO" id="GO:0006310">
    <property type="term" value="P:DNA recombination"/>
    <property type="evidence" value="ECO:0007669"/>
    <property type="project" value="UniProtKB-KW"/>
</dbReference>
<dbReference type="InterPro" id="IPR013762">
    <property type="entry name" value="Integrase-like_cat_sf"/>
</dbReference>
<dbReference type="GO" id="GO:0015074">
    <property type="term" value="P:DNA integration"/>
    <property type="evidence" value="ECO:0007669"/>
    <property type="project" value="InterPro"/>
</dbReference>
<dbReference type="GO" id="GO:0003677">
    <property type="term" value="F:DNA binding"/>
    <property type="evidence" value="ECO:0007669"/>
    <property type="project" value="UniProtKB-UniRule"/>
</dbReference>
<dbReference type="SUPFAM" id="SSF56349">
    <property type="entry name" value="DNA breaking-rejoining enzymes"/>
    <property type="match status" value="1"/>
</dbReference>
<dbReference type="EMBL" id="SOIZ01000198">
    <property type="protein sequence ID" value="TET62236.1"/>
    <property type="molecule type" value="Genomic_DNA"/>
</dbReference>
<evidence type="ECO:0000259" key="6">
    <source>
        <dbReference type="PROSITE" id="PS51900"/>
    </source>
</evidence>
<dbReference type="PANTHER" id="PTHR30349:SF64">
    <property type="entry name" value="PROPHAGE INTEGRASE INTD-RELATED"/>
    <property type="match status" value="1"/>
</dbReference>
<dbReference type="InterPro" id="IPR044068">
    <property type="entry name" value="CB"/>
</dbReference>
<dbReference type="Proteomes" id="UP000319130">
    <property type="component" value="Unassembled WGS sequence"/>
</dbReference>
<comment type="similarity">
    <text evidence="1">Belongs to the 'phage' integrase family.</text>
</comment>
<organism evidence="7 8">
    <name type="scientific">Aerophobetes bacterium</name>
    <dbReference type="NCBI Taxonomy" id="2030807"/>
    <lineage>
        <taxon>Bacteria</taxon>
        <taxon>Candidatus Aerophobota</taxon>
    </lineage>
</organism>
<protein>
    <submittedName>
        <fullName evidence="7">Site-specific integrase</fullName>
    </submittedName>
</protein>
<evidence type="ECO:0000313" key="8">
    <source>
        <dbReference type="Proteomes" id="UP000319130"/>
    </source>
</evidence>
<dbReference type="InterPro" id="IPR002104">
    <property type="entry name" value="Integrase_catalytic"/>
</dbReference>
<feature type="domain" description="Tyr recombinase" evidence="5">
    <location>
        <begin position="157"/>
        <end position="288"/>
    </location>
</feature>
<keyword evidence="3" id="KW-0233">DNA recombination</keyword>
<dbReference type="Gene3D" id="1.10.443.10">
    <property type="entry name" value="Intergrase catalytic core"/>
    <property type="match status" value="1"/>
</dbReference>
<dbReference type="Pfam" id="PF00589">
    <property type="entry name" value="Phage_integrase"/>
    <property type="match status" value="1"/>
</dbReference>